<evidence type="ECO:0008006" key="3">
    <source>
        <dbReference type="Google" id="ProtNLM"/>
    </source>
</evidence>
<comment type="caution">
    <text evidence="1">The sequence shown here is derived from an EMBL/GenBank/DDBJ whole genome shotgun (WGS) entry which is preliminary data.</text>
</comment>
<evidence type="ECO:0000313" key="2">
    <source>
        <dbReference type="Proteomes" id="UP000298030"/>
    </source>
</evidence>
<organism evidence="1 2">
    <name type="scientific">Coprinellus micaceus</name>
    <name type="common">Glistening ink-cap mushroom</name>
    <name type="synonym">Coprinus micaceus</name>
    <dbReference type="NCBI Taxonomy" id="71717"/>
    <lineage>
        <taxon>Eukaryota</taxon>
        <taxon>Fungi</taxon>
        <taxon>Dikarya</taxon>
        <taxon>Basidiomycota</taxon>
        <taxon>Agaricomycotina</taxon>
        <taxon>Agaricomycetes</taxon>
        <taxon>Agaricomycetidae</taxon>
        <taxon>Agaricales</taxon>
        <taxon>Agaricineae</taxon>
        <taxon>Psathyrellaceae</taxon>
        <taxon>Coprinellus</taxon>
    </lineage>
</organism>
<dbReference type="Proteomes" id="UP000298030">
    <property type="component" value="Unassembled WGS sequence"/>
</dbReference>
<reference evidence="1 2" key="1">
    <citation type="journal article" date="2019" name="Nat. Ecol. Evol.">
        <title>Megaphylogeny resolves global patterns of mushroom evolution.</title>
        <authorList>
            <person name="Varga T."/>
            <person name="Krizsan K."/>
            <person name="Foldi C."/>
            <person name="Dima B."/>
            <person name="Sanchez-Garcia M."/>
            <person name="Sanchez-Ramirez S."/>
            <person name="Szollosi G.J."/>
            <person name="Szarkandi J.G."/>
            <person name="Papp V."/>
            <person name="Albert L."/>
            <person name="Andreopoulos W."/>
            <person name="Angelini C."/>
            <person name="Antonin V."/>
            <person name="Barry K.W."/>
            <person name="Bougher N.L."/>
            <person name="Buchanan P."/>
            <person name="Buyck B."/>
            <person name="Bense V."/>
            <person name="Catcheside P."/>
            <person name="Chovatia M."/>
            <person name="Cooper J."/>
            <person name="Damon W."/>
            <person name="Desjardin D."/>
            <person name="Finy P."/>
            <person name="Geml J."/>
            <person name="Haridas S."/>
            <person name="Hughes K."/>
            <person name="Justo A."/>
            <person name="Karasinski D."/>
            <person name="Kautmanova I."/>
            <person name="Kiss B."/>
            <person name="Kocsube S."/>
            <person name="Kotiranta H."/>
            <person name="LaButti K.M."/>
            <person name="Lechner B.E."/>
            <person name="Liimatainen K."/>
            <person name="Lipzen A."/>
            <person name="Lukacs Z."/>
            <person name="Mihaltcheva S."/>
            <person name="Morgado L.N."/>
            <person name="Niskanen T."/>
            <person name="Noordeloos M.E."/>
            <person name="Ohm R.A."/>
            <person name="Ortiz-Santana B."/>
            <person name="Ovrebo C."/>
            <person name="Racz N."/>
            <person name="Riley R."/>
            <person name="Savchenko A."/>
            <person name="Shiryaev A."/>
            <person name="Soop K."/>
            <person name="Spirin V."/>
            <person name="Szebenyi C."/>
            <person name="Tomsovsky M."/>
            <person name="Tulloss R.E."/>
            <person name="Uehling J."/>
            <person name="Grigoriev I.V."/>
            <person name="Vagvolgyi C."/>
            <person name="Papp T."/>
            <person name="Martin F.M."/>
            <person name="Miettinen O."/>
            <person name="Hibbett D.S."/>
            <person name="Nagy L.G."/>
        </authorList>
    </citation>
    <scope>NUCLEOTIDE SEQUENCE [LARGE SCALE GENOMIC DNA]</scope>
    <source>
        <strain evidence="1 2">FP101781</strain>
    </source>
</reference>
<dbReference type="EMBL" id="QPFP01000014">
    <property type="protein sequence ID" value="TEB32870.1"/>
    <property type="molecule type" value="Genomic_DNA"/>
</dbReference>
<dbReference type="AlphaFoldDB" id="A0A4Y7TFD4"/>
<accession>A0A4Y7TFD4</accession>
<proteinExistence type="predicted"/>
<evidence type="ECO:0000313" key="1">
    <source>
        <dbReference type="EMBL" id="TEB32870.1"/>
    </source>
</evidence>
<dbReference type="OrthoDB" id="3179873at2759"/>
<keyword evidence="2" id="KW-1185">Reference proteome</keyword>
<sequence length="515" mass="57399">MSPGTWDHFNYYTPLIRQLDLRARPDVSIPTPCLLQILTLPGRPDTFFPNLEAITMSQIAHSERDLLFILIGPALQTVNIAYSSEIHVLNQIPANWNLLLSQASGDNSAGLQTLLAAVPKLAFSSPHLQSFRYCGLVSRDFFLQIGSLKSLTSLDLTLASYQDASILFELRQPHLLEMLKLVAPSLSCTMCYSSVTAAEEWLRSTGNHENHFPHLHTLWIEAREYTHLATRQCLKPRRLHSLTLCMTGVGVPHSYHLCLGNYLHQNQDLQTLYVEFIESGSTDPFPANPFAWPSASEAADSARSALALCVHLSDVFFVNILHTLSGTTASLLCSSMPSWKKLKDLTFHVKTPALAVIQPNTTSNTNNFPGLSFLADTIWADCLVLGALGFEFDLQHFHEDVVRRIEDEVSQPPDHKIHQERYSSGHPLKRLTINTPTGGSQPVVLEGLITTTRYLERYFPLLTAVKGQGVMTNVWFTVKALVQSHRLARQHAYSQLVYNSENGASECVACGHTWG</sequence>
<gene>
    <name evidence="1" type="ORF">FA13DRAFT_1790547</name>
</gene>
<name>A0A4Y7TFD4_COPMI</name>
<protein>
    <recommendedName>
        <fullName evidence="3">F-box domain-containing protein</fullName>
    </recommendedName>
</protein>